<dbReference type="KEGG" id="age:AA314_07932"/>
<name>A0AAC8QFQ9_9BACT</name>
<protein>
    <submittedName>
        <fullName evidence="2">Uncharacterized protein</fullName>
    </submittedName>
</protein>
<evidence type="ECO:0000313" key="3">
    <source>
        <dbReference type="Proteomes" id="UP000035579"/>
    </source>
</evidence>
<organism evidence="2 3">
    <name type="scientific">Archangium gephyra</name>
    <dbReference type="NCBI Taxonomy" id="48"/>
    <lineage>
        <taxon>Bacteria</taxon>
        <taxon>Pseudomonadati</taxon>
        <taxon>Myxococcota</taxon>
        <taxon>Myxococcia</taxon>
        <taxon>Myxococcales</taxon>
        <taxon>Cystobacterineae</taxon>
        <taxon>Archangiaceae</taxon>
        <taxon>Archangium</taxon>
    </lineage>
</organism>
<proteinExistence type="predicted"/>
<evidence type="ECO:0000256" key="1">
    <source>
        <dbReference type="SAM" id="MobiDB-lite"/>
    </source>
</evidence>
<dbReference type="EMBL" id="CP011509">
    <property type="protein sequence ID" value="AKJ06306.1"/>
    <property type="molecule type" value="Genomic_DNA"/>
</dbReference>
<dbReference type="Proteomes" id="UP000035579">
    <property type="component" value="Chromosome"/>
</dbReference>
<dbReference type="AlphaFoldDB" id="A0AAC8QFQ9"/>
<accession>A0AAC8QFQ9</accession>
<reference evidence="2 3" key="1">
    <citation type="submission" date="2015-05" db="EMBL/GenBank/DDBJ databases">
        <title>Genome assembly of Archangium gephyra DSM 2261.</title>
        <authorList>
            <person name="Sharma G."/>
            <person name="Subramanian S."/>
        </authorList>
    </citation>
    <scope>NUCLEOTIDE SEQUENCE [LARGE SCALE GENOMIC DNA]</scope>
    <source>
        <strain evidence="2 3">DSM 2261</strain>
    </source>
</reference>
<gene>
    <name evidence="2" type="ORF">AA314_07932</name>
</gene>
<feature type="region of interest" description="Disordered" evidence="1">
    <location>
        <begin position="1"/>
        <end position="46"/>
    </location>
</feature>
<sequence length="46" mass="4681">MVETWCTSHAIAEEGAGERSSPLKSGGYDGSGGATPRSELVTALIT</sequence>
<evidence type="ECO:0000313" key="2">
    <source>
        <dbReference type="EMBL" id="AKJ06306.1"/>
    </source>
</evidence>